<evidence type="ECO:0000313" key="3">
    <source>
        <dbReference type="Proteomes" id="UP000186004"/>
    </source>
</evidence>
<evidence type="ECO:0000313" key="2">
    <source>
        <dbReference type="EMBL" id="SIR99978.1"/>
    </source>
</evidence>
<dbReference type="AlphaFoldDB" id="A0A1N7FHS4"/>
<reference evidence="2 3" key="1">
    <citation type="submission" date="2017-01" db="EMBL/GenBank/DDBJ databases">
        <authorList>
            <person name="Mah S.A."/>
            <person name="Swanson W.J."/>
            <person name="Moy G.W."/>
            <person name="Vacquier V.D."/>
        </authorList>
    </citation>
    <scope>NUCLEOTIDE SEQUENCE [LARGE SCALE GENOMIC DNA]</scope>
    <source>
        <strain evidence="2 3">DSM 45758</strain>
    </source>
</reference>
<evidence type="ECO:0000256" key="1">
    <source>
        <dbReference type="SAM" id="MobiDB-lite"/>
    </source>
</evidence>
<name>A0A1N7FHS4_9ACTN</name>
<dbReference type="EMBL" id="FTNF01000037">
    <property type="protein sequence ID" value="SIR99978.1"/>
    <property type="molecule type" value="Genomic_DNA"/>
</dbReference>
<keyword evidence="3" id="KW-1185">Reference proteome</keyword>
<feature type="region of interest" description="Disordered" evidence="1">
    <location>
        <begin position="1"/>
        <end position="24"/>
    </location>
</feature>
<sequence length="48" mass="5084">MTGGAGCGSRNQGRGRRVKGHAFAPPSCLRVTVDLASLDEARDDPDER</sequence>
<proteinExistence type="predicted"/>
<protein>
    <submittedName>
        <fullName evidence="2">Uncharacterized protein</fullName>
    </submittedName>
</protein>
<dbReference type="Proteomes" id="UP000186004">
    <property type="component" value="Unassembled WGS sequence"/>
</dbReference>
<organism evidence="2 3">
    <name type="scientific">Micromonospora avicenniae</name>
    <dbReference type="NCBI Taxonomy" id="1198245"/>
    <lineage>
        <taxon>Bacteria</taxon>
        <taxon>Bacillati</taxon>
        <taxon>Actinomycetota</taxon>
        <taxon>Actinomycetes</taxon>
        <taxon>Micromonosporales</taxon>
        <taxon>Micromonosporaceae</taxon>
        <taxon>Micromonospora</taxon>
    </lineage>
</organism>
<accession>A0A1N7FHS4</accession>
<gene>
    <name evidence="2" type="ORF">SAMN05444858_1378</name>
</gene>